<sequence>MKEPQFYDPAERAREKQRARDKDEADLRSGKVTRDELAARNGFFSSVAISQGRIKFPGSFDG</sequence>
<name>A0A430BV42_SPHYA</name>
<proteinExistence type="predicted"/>
<feature type="region of interest" description="Disordered" evidence="1">
    <location>
        <begin position="1"/>
        <end position="30"/>
    </location>
</feature>
<comment type="caution">
    <text evidence="2">The sequence shown here is derived from an EMBL/GenBank/DDBJ whole genome shotgun (WGS) entry which is preliminary data.</text>
</comment>
<evidence type="ECO:0000313" key="3">
    <source>
        <dbReference type="Proteomes" id="UP000287401"/>
    </source>
</evidence>
<dbReference type="EMBL" id="QRAL01000012">
    <property type="protein sequence ID" value="RSU56579.1"/>
    <property type="molecule type" value="Genomic_DNA"/>
</dbReference>
<reference evidence="2 3" key="1">
    <citation type="submission" date="2018-07" db="EMBL/GenBank/DDBJ databases">
        <title>Genomic and Epidemiologic Investigation of an Indolent Hospital Outbreak.</title>
        <authorList>
            <person name="Johnson R.C."/>
            <person name="Deming C."/>
            <person name="Conlan S."/>
            <person name="Zellmer C.J."/>
            <person name="Michelin A.V."/>
            <person name="Lee-Lin S."/>
            <person name="Thomas P.J."/>
            <person name="Park M."/>
            <person name="Weingarten R.A."/>
            <person name="Less J."/>
            <person name="Dekker J.P."/>
            <person name="Frank K.M."/>
            <person name="Musser K.A."/>
            <person name="Mcquiston J.R."/>
            <person name="Henderson D.K."/>
            <person name="Lau A.F."/>
            <person name="Palmore T.N."/>
            <person name="Segre J.A."/>
        </authorList>
    </citation>
    <scope>NUCLEOTIDE SEQUENCE [LARGE SCALE GENOMIC DNA]</scope>
    <source>
        <strain evidence="2 3">SK-NIH.Env6_1116</strain>
    </source>
</reference>
<organism evidence="2 3">
    <name type="scientific">Sphingobium yanoikuyae</name>
    <name type="common">Sphingomonas yanoikuyae</name>
    <dbReference type="NCBI Taxonomy" id="13690"/>
    <lineage>
        <taxon>Bacteria</taxon>
        <taxon>Pseudomonadati</taxon>
        <taxon>Pseudomonadota</taxon>
        <taxon>Alphaproteobacteria</taxon>
        <taxon>Sphingomonadales</taxon>
        <taxon>Sphingomonadaceae</taxon>
        <taxon>Sphingobium</taxon>
    </lineage>
</organism>
<protein>
    <submittedName>
        <fullName evidence="2">Uncharacterized protein</fullName>
    </submittedName>
</protein>
<accession>A0A430BV42</accession>
<dbReference type="Proteomes" id="UP000287401">
    <property type="component" value="Unassembled WGS sequence"/>
</dbReference>
<dbReference type="RefSeq" id="WP_125998553.1">
    <property type="nucleotide sequence ID" value="NZ_QRAL01000012.1"/>
</dbReference>
<evidence type="ECO:0000313" key="2">
    <source>
        <dbReference type="EMBL" id="RSU56579.1"/>
    </source>
</evidence>
<evidence type="ECO:0000256" key="1">
    <source>
        <dbReference type="SAM" id="MobiDB-lite"/>
    </source>
</evidence>
<dbReference type="AlphaFoldDB" id="A0A430BV42"/>
<gene>
    <name evidence="2" type="ORF">DAH51_13175</name>
</gene>